<proteinExistence type="predicted"/>
<protein>
    <submittedName>
        <fullName evidence="1">Uncharacterized protein</fullName>
    </submittedName>
</protein>
<dbReference type="Proteomes" id="UP000022433">
    <property type="component" value="Unassembled WGS sequence"/>
</dbReference>
<dbReference type="AlphaFoldDB" id="A0AAN4MVQ6"/>
<feature type="non-terminal residue" evidence="1">
    <location>
        <position position="1"/>
    </location>
</feature>
<organism evidence="1 2">
    <name type="scientific">Bacteroides fragilis str. 1007-1-F #10</name>
    <dbReference type="NCBI Taxonomy" id="1339295"/>
    <lineage>
        <taxon>Bacteria</taxon>
        <taxon>Pseudomonadati</taxon>
        <taxon>Bacteroidota</taxon>
        <taxon>Bacteroidia</taxon>
        <taxon>Bacteroidales</taxon>
        <taxon>Bacteroidaceae</taxon>
        <taxon>Bacteroides</taxon>
    </lineage>
</organism>
<dbReference type="EMBL" id="JGEA01000041">
    <property type="protein sequence ID" value="EYA12264.1"/>
    <property type="molecule type" value="Genomic_DNA"/>
</dbReference>
<name>A0AAN4MVQ6_BACFG</name>
<gene>
    <name evidence="1" type="ORF">M104_4737</name>
</gene>
<accession>A0AAN4MVQ6</accession>
<reference evidence="1 2" key="1">
    <citation type="submission" date="2014-02" db="EMBL/GenBank/DDBJ databases">
        <authorList>
            <person name="Sears C."/>
            <person name="Carroll K."/>
            <person name="Sack B.R."/>
            <person name="Qadri F."/>
            <person name="Myers L.L."/>
            <person name="Chung G.-T."/>
            <person name="Escheverria P."/>
            <person name="Fraser C.M."/>
            <person name="Sadzewicz L."/>
            <person name="Shefchek K.A."/>
            <person name="Tallon L."/>
            <person name="Das S.P."/>
            <person name="Daugherty S."/>
            <person name="Mongodin E.F."/>
        </authorList>
    </citation>
    <scope>NUCLEOTIDE SEQUENCE [LARGE SCALE GENOMIC DNA]</scope>
    <source>
        <strain evidence="1 2">1007-1-F #10</strain>
    </source>
</reference>
<evidence type="ECO:0000313" key="2">
    <source>
        <dbReference type="Proteomes" id="UP000022433"/>
    </source>
</evidence>
<sequence>SHNVNLYSMTFLFSTLSRREWKIFQNPLWKAVIDAKKK</sequence>
<evidence type="ECO:0000313" key="1">
    <source>
        <dbReference type="EMBL" id="EYA12264.1"/>
    </source>
</evidence>
<comment type="caution">
    <text evidence="1">The sequence shown here is derived from an EMBL/GenBank/DDBJ whole genome shotgun (WGS) entry which is preliminary data.</text>
</comment>